<evidence type="ECO:0000256" key="3">
    <source>
        <dbReference type="ARBA" id="ARBA00022989"/>
    </source>
</evidence>
<dbReference type="EMBL" id="JAQIBC010000002">
    <property type="protein sequence ID" value="MDM5263564.1"/>
    <property type="molecule type" value="Genomic_DNA"/>
</dbReference>
<evidence type="ECO:0000256" key="5">
    <source>
        <dbReference type="SAM" id="Phobius"/>
    </source>
</evidence>
<comment type="caution">
    <text evidence="7">The sequence shown here is derived from an EMBL/GenBank/DDBJ whole genome shotgun (WGS) entry which is preliminary data.</text>
</comment>
<gene>
    <name evidence="7" type="ORF">PF327_05075</name>
</gene>
<organism evidence="7 8">
    <name type="scientific">Sulfurovum xiamenensis</name>
    <dbReference type="NCBI Taxonomy" id="3019066"/>
    <lineage>
        <taxon>Bacteria</taxon>
        <taxon>Pseudomonadati</taxon>
        <taxon>Campylobacterota</taxon>
        <taxon>Epsilonproteobacteria</taxon>
        <taxon>Campylobacterales</taxon>
        <taxon>Sulfurovaceae</taxon>
        <taxon>Sulfurovum</taxon>
    </lineage>
</organism>
<dbReference type="InterPro" id="IPR003807">
    <property type="entry name" value="DUF202"/>
</dbReference>
<feature type="transmembrane region" description="Helical" evidence="5">
    <location>
        <begin position="16"/>
        <end position="35"/>
    </location>
</feature>
<feature type="transmembrane region" description="Helical" evidence="5">
    <location>
        <begin position="56"/>
        <end position="73"/>
    </location>
</feature>
<evidence type="ECO:0000313" key="7">
    <source>
        <dbReference type="EMBL" id="MDM5263564.1"/>
    </source>
</evidence>
<sequence>MAFERTRGAYQRTMMAWVRTGTSLITFGFTAYKFFQLEISGKIPLIKVSLIGAREFEFILICIGIILLLLGMFEHRRDMRAMQKEYPDMPWSATNLIAYLMAALGGLALISVIYRF</sequence>
<reference evidence="7" key="1">
    <citation type="submission" date="2023-01" db="EMBL/GenBank/DDBJ databases">
        <title>Sulfurovum sp. XTW-4 genome assembly.</title>
        <authorList>
            <person name="Wang J."/>
        </authorList>
    </citation>
    <scope>NUCLEOTIDE SEQUENCE</scope>
    <source>
        <strain evidence="7">XTW-4</strain>
    </source>
</reference>
<feature type="domain" description="DUF202" evidence="6">
    <location>
        <begin position="5"/>
        <end position="81"/>
    </location>
</feature>
<keyword evidence="4 5" id="KW-0472">Membrane</keyword>
<dbReference type="Pfam" id="PF02656">
    <property type="entry name" value="DUF202"/>
    <property type="match status" value="1"/>
</dbReference>
<evidence type="ECO:0000256" key="4">
    <source>
        <dbReference type="ARBA" id="ARBA00023136"/>
    </source>
</evidence>
<protein>
    <submittedName>
        <fullName evidence="7">DUF202 domain-containing protein</fullName>
    </submittedName>
</protein>
<keyword evidence="8" id="KW-1185">Reference proteome</keyword>
<comment type="subcellular location">
    <subcellularLocation>
        <location evidence="1">Endomembrane system</location>
        <topology evidence="1">Multi-pass membrane protein</topology>
    </subcellularLocation>
</comment>
<evidence type="ECO:0000256" key="1">
    <source>
        <dbReference type="ARBA" id="ARBA00004127"/>
    </source>
</evidence>
<proteinExistence type="predicted"/>
<keyword evidence="3 5" id="KW-1133">Transmembrane helix</keyword>
<dbReference type="Proteomes" id="UP001169066">
    <property type="component" value="Unassembled WGS sequence"/>
</dbReference>
<accession>A0ABT7QRP8</accession>
<name>A0ABT7QRP8_9BACT</name>
<evidence type="ECO:0000313" key="8">
    <source>
        <dbReference type="Proteomes" id="UP001169066"/>
    </source>
</evidence>
<keyword evidence="2 5" id="KW-0812">Transmembrane</keyword>
<evidence type="ECO:0000259" key="6">
    <source>
        <dbReference type="Pfam" id="PF02656"/>
    </source>
</evidence>
<evidence type="ECO:0000256" key="2">
    <source>
        <dbReference type="ARBA" id="ARBA00022692"/>
    </source>
</evidence>
<dbReference type="RefSeq" id="WP_289401565.1">
    <property type="nucleotide sequence ID" value="NZ_JAQIBC010000002.1"/>
</dbReference>
<feature type="transmembrane region" description="Helical" evidence="5">
    <location>
        <begin position="93"/>
        <end position="114"/>
    </location>
</feature>